<comment type="caution">
    <text evidence="2">The sequence shown here is derived from an EMBL/GenBank/DDBJ whole genome shotgun (WGS) entry which is preliminary data.</text>
</comment>
<keyword evidence="1" id="KW-0175">Coiled coil</keyword>
<evidence type="ECO:0000313" key="3">
    <source>
        <dbReference type="Proteomes" id="UP001516662"/>
    </source>
</evidence>
<protein>
    <submittedName>
        <fullName evidence="2">YkyA family protein</fullName>
    </submittedName>
</protein>
<feature type="coiled-coil region" evidence="1">
    <location>
        <begin position="77"/>
        <end position="111"/>
    </location>
</feature>
<dbReference type="EMBL" id="JADCLJ010000020">
    <property type="protein sequence ID" value="MBE4908898.1"/>
    <property type="molecule type" value="Genomic_DNA"/>
</dbReference>
<dbReference type="Gene3D" id="1.20.120.570">
    <property type="entry name" value="YkyA-like"/>
    <property type="match status" value="1"/>
</dbReference>
<keyword evidence="3" id="KW-1185">Reference proteome</keyword>
<proteinExistence type="predicted"/>
<reference evidence="2 3" key="1">
    <citation type="submission" date="2020-10" db="EMBL/GenBank/DDBJ databases">
        <title>Bacillus sp. HD4P25, an endophyte from a halophyte.</title>
        <authorList>
            <person name="Sun J.-Q."/>
        </authorList>
    </citation>
    <scope>NUCLEOTIDE SEQUENCE [LARGE SCALE GENOMIC DNA]</scope>
    <source>
        <strain evidence="2 3">YIM 93174</strain>
    </source>
</reference>
<organism evidence="2 3">
    <name type="scientific">Litchfieldia luteola</name>
    <dbReference type="NCBI Taxonomy" id="682179"/>
    <lineage>
        <taxon>Bacteria</taxon>
        <taxon>Bacillati</taxon>
        <taxon>Bacillota</taxon>
        <taxon>Bacilli</taxon>
        <taxon>Bacillales</taxon>
        <taxon>Bacillaceae</taxon>
        <taxon>Litchfieldia</taxon>
    </lineage>
</organism>
<sequence length="209" mass="24298">MVLSFVLSGCNTGPTPEEEIYETLEEVVNLETSFKEQQNPLVELEKKEKELYDQIISLGMKEFDKIVALSEEALAIVEERETRLNEENASIEASKEKFNLVKDYIANLEDEKLSEDANQLIELMENRYSSYSTLYSNYLEAIGHDKKLYTMFQSEDLTLEQLEEQIKNINESYEKVIAANEEFNNFTEQYNESKLAFYENAGLEVVYKD</sequence>
<evidence type="ECO:0000256" key="1">
    <source>
        <dbReference type="SAM" id="Coils"/>
    </source>
</evidence>
<gene>
    <name evidence="2" type="ORF">IMZ08_12590</name>
</gene>
<dbReference type="InterPro" id="IPR019454">
    <property type="entry name" value="Lipoprot_YkyA-like"/>
</dbReference>
<feature type="coiled-coil region" evidence="1">
    <location>
        <begin position="152"/>
        <end position="182"/>
    </location>
</feature>
<dbReference type="InterPro" id="IPR036785">
    <property type="entry name" value="YkyA-like_sf"/>
</dbReference>
<dbReference type="Proteomes" id="UP001516662">
    <property type="component" value="Unassembled WGS sequence"/>
</dbReference>
<evidence type="ECO:0000313" key="2">
    <source>
        <dbReference type="EMBL" id="MBE4908898.1"/>
    </source>
</evidence>
<dbReference type="SUPFAM" id="SSF140423">
    <property type="entry name" value="MW0975(SA0943)-like"/>
    <property type="match status" value="1"/>
</dbReference>
<name>A0ABR9QK70_9BACI</name>
<accession>A0ABR9QK70</accession>
<dbReference type="Pfam" id="PF10368">
    <property type="entry name" value="YkyA"/>
    <property type="match status" value="1"/>
</dbReference>